<dbReference type="Proteomes" id="UP000800200">
    <property type="component" value="Unassembled WGS sequence"/>
</dbReference>
<dbReference type="AlphaFoldDB" id="A0A6A6DPG0"/>
<proteinExistence type="predicted"/>
<dbReference type="EMBL" id="ML994665">
    <property type="protein sequence ID" value="KAF2179536.1"/>
    <property type="molecule type" value="Genomic_DNA"/>
</dbReference>
<evidence type="ECO:0000313" key="3">
    <source>
        <dbReference type="Proteomes" id="UP000800200"/>
    </source>
</evidence>
<organism evidence="2 3">
    <name type="scientific">Zopfia rhizophila CBS 207.26</name>
    <dbReference type="NCBI Taxonomy" id="1314779"/>
    <lineage>
        <taxon>Eukaryota</taxon>
        <taxon>Fungi</taxon>
        <taxon>Dikarya</taxon>
        <taxon>Ascomycota</taxon>
        <taxon>Pezizomycotina</taxon>
        <taxon>Dothideomycetes</taxon>
        <taxon>Dothideomycetes incertae sedis</taxon>
        <taxon>Zopfiaceae</taxon>
        <taxon>Zopfia</taxon>
    </lineage>
</organism>
<accession>A0A6A6DPG0</accession>
<evidence type="ECO:0000313" key="2">
    <source>
        <dbReference type="EMBL" id="KAF2179536.1"/>
    </source>
</evidence>
<feature type="region of interest" description="Disordered" evidence="1">
    <location>
        <begin position="118"/>
        <end position="139"/>
    </location>
</feature>
<reference evidence="2" key="1">
    <citation type="journal article" date="2020" name="Stud. Mycol.">
        <title>101 Dothideomycetes genomes: a test case for predicting lifestyles and emergence of pathogens.</title>
        <authorList>
            <person name="Haridas S."/>
            <person name="Albert R."/>
            <person name="Binder M."/>
            <person name="Bloem J."/>
            <person name="Labutti K."/>
            <person name="Salamov A."/>
            <person name="Andreopoulos B."/>
            <person name="Baker S."/>
            <person name="Barry K."/>
            <person name="Bills G."/>
            <person name="Bluhm B."/>
            <person name="Cannon C."/>
            <person name="Castanera R."/>
            <person name="Culley D."/>
            <person name="Daum C."/>
            <person name="Ezra D."/>
            <person name="Gonzalez J."/>
            <person name="Henrissat B."/>
            <person name="Kuo A."/>
            <person name="Liang C."/>
            <person name="Lipzen A."/>
            <person name="Lutzoni F."/>
            <person name="Magnuson J."/>
            <person name="Mondo S."/>
            <person name="Nolan M."/>
            <person name="Ohm R."/>
            <person name="Pangilinan J."/>
            <person name="Park H.-J."/>
            <person name="Ramirez L."/>
            <person name="Alfaro M."/>
            <person name="Sun H."/>
            <person name="Tritt A."/>
            <person name="Yoshinaga Y."/>
            <person name="Zwiers L.-H."/>
            <person name="Turgeon B."/>
            <person name="Goodwin S."/>
            <person name="Spatafora J."/>
            <person name="Crous P."/>
            <person name="Grigoriev I."/>
        </authorList>
    </citation>
    <scope>NUCLEOTIDE SEQUENCE</scope>
    <source>
        <strain evidence="2">CBS 207.26</strain>
    </source>
</reference>
<name>A0A6A6DPG0_9PEZI</name>
<evidence type="ECO:0000256" key="1">
    <source>
        <dbReference type="SAM" id="MobiDB-lite"/>
    </source>
</evidence>
<protein>
    <submittedName>
        <fullName evidence="2">Uncharacterized protein</fullName>
    </submittedName>
</protein>
<keyword evidence="3" id="KW-1185">Reference proteome</keyword>
<sequence length="169" mass="19088">MDWRHLGPSCKISIGIIVRYDDAECCPNLKYASRSFVKTRGGDNICIHCNVHFNQARKQPQPGRVESEQSIFDEPAPTQEGPATIFSTLHSDDEITLFTTLECCRLGRQAMMQRSFGEDDHDMLDSNSSIPPGAAPRPDLTDKKLPHILHSYFVRLRHLTLLVLVLQRG</sequence>
<gene>
    <name evidence="2" type="ORF">K469DRAFT_693917</name>
</gene>